<gene>
    <name evidence="2" type="ORF">SIL79_01135</name>
</gene>
<evidence type="ECO:0000313" key="3">
    <source>
        <dbReference type="Proteomes" id="UP001272773"/>
    </source>
</evidence>
<reference evidence="2 3" key="1">
    <citation type="submission" date="2023-11" db="EMBL/GenBank/DDBJ databases">
        <title>MicrobeMod: A computational toolkit for identifying prokaryotic methylation and restriction-modification with nanopore sequencing.</title>
        <authorList>
            <person name="Crits-Christoph A."/>
            <person name="Kang S.C."/>
            <person name="Lee H."/>
            <person name="Ostrov N."/>
        </authorList>
    </citation>
    <scope>NUCLEOTIDE SEQUENCE [LARGE SCALE GENOMIC DNA]</scope>
    <source>
        <strain evidence="2 3">ATCC BAA-2732</strain>
    </source>
</reference>
<name>A0ABU4Q6B2_9GAMM</name>
<dbReference type="Proteomes" id="UP001272773">
    <property type="component" value="Unassembled WGS sequence"/>
</dbReference>
<keyword evidence="1" id="KW-0472">Membrane</keyword>
<feature type="transmembrane region" description="Helical" evidence="1">
    <location>
        <begin position="75"/>
        <end position="93"/>
    </location>
</feature>
<dbReference type="RefSeq" id="WP_319618909.1">
    <property type="nucleotide sequence ID" value="NZ_JAWXXR010000001.1"/>
</dbReference>
<proteinExistence type="predicted"/>
<protein>
    <submittedName>
        <fullName evidence="2">Uncharacterized protein</fullName>
    </submittedName>
</protein>
<dbReference type="EMBL" id="JAWXXR010000001">
    <property type="protein sequence ID" value="MDX6014982.1"/>
    <property type="molecule type" value="Genomic_DNA"/>
</dbReference>
<keyword evidence="3" id="KW-1185">Reference proteome</keyword>
<evidence type="ECO:0000313" key="2">
    <source>
        <dbReference type="EMBL" id="MDX6014982.1"/>
    </source>
</evidence>
<dbReference type="GeneID" id="88622069"/>
<keyword evidence="1" id="KW-0812">Transmembrane</keyword>
<evidence type="ECO:0000256" key="1">
    <source>
        <dbReference type="SAM" id="Phobius"/>
    </source>
</evidence>
<sequence length="128" mass="14104">MNELANELESKGYNIKIQGNTIIIHLGGLTNPVSVTYDWAKGRYDVGTRDLPLGIIYTFLFSISLYGALVSISFVNVFLIAVSAFGVTSLIITELRVSPLRYFIAQKNGMKSKGKTSKPKLKNVDNES</sequence>
<keyword evidence="1" id="KW-1133">Transmembrane helix</keyword>
<comment type="caution">
    <text evidence="2">The sequence shown here is derived from an EMBL/GenBank/DDBJ whole genome shotgun (WGS) entry which is preliminary data.</text>
</comment>
<organism evidence="2 3">
    <name type="scientific">Shewanella indica</name>
    <dbReference type="NCBI Taxonomy" id="768528"/>
    <lineage>
        <taxon>Bacteria</taxon>
        <taxon>Pseudomonadati</taxon>
        <taxon>Pseudomonadota</taxon>
        <taxon>Gammaproteobacteria</taxon>
        <taxon>Alteromonadales</taxon>
        <taxon>Shewanellaceae</taxon>
        <taxon>Shewanella</taxon>
    </lineage>
</organism>
<feature type="transmembrane region" description="Helical" evidence="1">
    <location>
        <begin position="51"/>
        <end position="69"/>
    </location>
</feature>
<accession>A0ABU4Q6B2</accession>